<feature type="transmembrane region" description="Helical" evidence="8">
    <location>
        <begin position="1541"/>
        <end position="1561"/>
    </location>
</feature>
<dbReference type="SUPFAM" id="SSF53474">
    <property type="entry name" value="alpha/beta-Hydrolases"/>
    <property type="match status" value="1"/>
</dbReference>
<feature type="transmembrane region" description="Helical" evidence="8">
    <location>
        <begin position="1459"/>
        <end position="1479"/>
    </location>
</feature>
<feature type="transmembrane region" description="Helical" evidence="8">
    <location>
        <begin position="1704"/>
        <end position="1726"/>
    </location>
</feature>
<evidence type="ECO:0000256" key="5">
    <source>
        <dbReference type="ARBA" id="ARBA00023136"/>
    </source>
</evidence>
<dbReference type="InterPro" id="IPR044294">
    <property type="entry name" value="Lipase-like"/>
</dbReference>
<evidence type="ECO:0000256" key="1">
    <source>
        <dbReference type="ARBA" id="ARBA00004370"/>
    </source>
</evidence>
<name>A0A1Q9CM33_SYMMI</name>
<proteinExistence type="inferred from homology"/>
<evidence type="ECO:0000256" key="7">
    <source>
        <dbReference type="SAM" id="MobiDB-lite"/>
    </source>
</evidence>
<feature type="domain" description="ATP synthase epsilon subunit C-terminal" evidence="10">
    <location>
        <begin position="142"/>
        <end position="186"/>
    </location>
</feature>
<dbReference type="EMBL" id="LSRX01001077">
    <property type="protein sequence ID" value="OLP83970.1"/>
    <property type="molecule type" value="Genomic_DNA"/>
</dbReference>
<evidence type="ECO:0000313" key="13">
    <source>
        <dbReference type="EMBL" id="OLP83970.1"/>
    </source>
</evidence>
<dbReference type="PANTHER" id="PTHR12482">
    <property type="entry name" value="LIPASE ROG1-RELATED-RELATED"/>
    <property type="match status" value="1"/>
</dbReference>
<evidence type="ECO:0000313" key="14">
    <source>
        <dbReference type="Proteomes" id="UP000186817"/>
    </source>
</evidence>
<feature type="transmembrane region" description="Helical" evidence="8">
    <location>
        <begin position="1598"/>
        <end position="1616"/>
    </location>
</feature>
<dbReference type="InterPro" id="IPR001469">
    <property type="entry name" value="ATP_synth_F1_dsu/esu"/>
</dbReference>
<evidence type="ECO:0000256" key="9">
    <source>
        <dbReference type="SAM" id="SignalP"/>
    </source>
</evidence>
<gene>
    <name evidence="13" type="primary">Fam135a</name>
    <name evidence="13" type="ORF">AK812_SmicGene35199</name>
</gene>
<keyword evidence="3" id="KW-0813">Transport</keyword>
<dbReference type="HAMAP" id="MF_00530">
    <property type="entry name" value="ATP_synth_epsil_bac"/>
    <property type="match status" value="1"/>
</dbReference>
<dbReference type="NCBIfam" id="TIGR01216">
    <property type="entry name" value="ATP_synt_epsi"/>
    <property type="match status" value="1"/>
</dbReference>
<comment type="caution">
    <text evidence="13">The sequence shown here is derived from an EMBL/GenBank/DDBJ whole genome shotgun (WGS) entry which is preliminary data.</text>
</comment>
<feature type="transmembrane region" description="Helical" evidence="8">
    <location>
        <begin position="1670"/>
        <end position="1692"/>
    </location>
</feature>
<keyword evidence="14" id="KW-1185">Reference proteome</keyword>
<feature type="domain" description="DUF676" evidence="12">
    <location>
        <begin position="533"/>
        <end position="716"/>
    </location>
</feature>
<feature type="region of interest" description="Disordered" evidence="7">
    <location>
        <begin position="213"/>
        <end position="235"/>
    </location>
</feature>
<keyword evidence="5 8" id="KW-0472">Membrane</keyword>
<evidence type="ECO:0000259" key="10">
    <source>
        <dbReference type="Pfam" id="PF00401"/>
    </source>
</evidence>
<accession>A0A1Q9CM33</accession>
<dbReference type="InterPro" id="IPR029058">
    <property type="entry name" value="AB_hydrolase_fold"/>
</dbReference>
<feature type="region of interest" description="Disordered" evidence="7">
    <location>
        <begin position="1643"/>
        <end position="1663"/>
    </location>
</feature>
<evidence type="ECO:0000259" key="11">
    <source>
        <dbReference type="Pfam" id="PF02823"/>
    </source>
</evidence>
<protein>
    <submittedName>
        <fullName evidence="13">Protein FAM135A</fullName>
    </submittedName>
</protein>
<dbReference type="GO" id="GO:0046933">
    <property type="term" value="F:proton-transporting ATP synthase activity, rotational mechanism"/>
    <property type="evidence" value="ECO:0007669"/>
    <property type="project" value="InterPro"/>
</dbReference>
<evidence type="ECO:0000256" key="4">
    <source>
        <dbReference type="ARBA" id="ARBA00023065"/>
    </source>
</evidence>
<evidence type="ECO:0000256" key="6">
    <source>
        <dbReference type="SAM" id="Coils"/>
    </source>
</evidence>
<feature type="transmembrane region" description="Helical" evidence="8">
    <location>
        <begin position="1426"/>
        <end position="1447"/>
    </location>
</feature>
<feature type="transmembrane region" description="Helical" evidence="8">
    <location>
        <begin position="1573"/>
        <end position="1592"/>
    </location>
</feature>
<dbReference type="PANTHER" id="PTHR12482:SF5">
    <property type="entry name" value="DUF676 DOMAIN-CONTAINING PROTEIN"/>
    <property type="match status" value="1"/>
</dbReference>
<dbReference type="Pfam" id="PF05057">
    <property type="entry name" value="DUF676"/>
    <property type="match status" value="1"/>
</dbReference>
<evidence type="ECO:0000256" key="2">
    <source>
        <dbReference type="ARBA" id="ARBA00005712"/>
    </source>
</evidence>
<feature type="chain" id="PRO_5012073519" evidence="9">
    <location>
        <begin position="20"/>
        <end position="1731"/>
    </location>
</feature>
<dbReference type="Gene3D" id="2.60.15.10">
    <property type="entry name" value="F0F1 ATP synthase delta/epsilon subunit, N-terminal"/>
    <property type="match status" value="1"/>
</dbReference>
<evidence type="ECO:0000256" key="3">
    <source>
        <dbReference type="ARBA" id="ARBA00022448"/>
    </source>
</evidence>
<dbReference type="InterPro" id="IPR020547">
    <property type="entry name" value="ATP_synth_F1_esu_C"/>
</dbReference>
<keyword evidence="8" id="KW-0812">Transmembrane</keyword>
<dbReference type="SUPFAM" id="SSF51344">
    <property type="entry name" value="Epsilon subunit of F1F0-ATP synthase N-terminal domain"/>
    <property type="match status" value="1"/>
</dbReference>
<dbReference type="Proteomes" id="UP000186817">
    <property type="component" value="Unassembled WGS sequence"/>
</dbReference>
<dbReference type="InterPro" id="IPR007751">
    <property type="entry name" value="DUF676_lipase-like"/>
</dbReference>
<dbReference type="GO" id="GO:0045259">
    <property type="term" value="C:proton-transporting ATP synthase complex"/>
    <property type="evidence" value="ECO:0007669"/>
    <property type="project" value="InterPro"/>
</dbReference>
<dbReference type="Pfam" id="PF02823">
    <property type="entry name" value="ATP-synt_DE_N"/>
    <property type="match status" value="1"/>
</dbReference>
<feature type="domain" description="ATP synthase F1 complex delta/epsilon subunit N-terminal" evidence="11">
    <location>
        <begin position="60"/>
        <end position="137"/>
    </location>
</feature>
<dbReference type="Gene3D" id="3.40.50.1820">
    <property type="entry name" value="alpha/beta hydrolase"/>
    <property type="match status" value="1"/>
</dbReference>
<feature type="signal peptide" evidence="9">
    <location>
        <begin position="1"/>
        <end position="19"/>
    </location>
</feature>
<feature type="coiled-coil region" evidence="6">
    <location>
        <begin position="146"/>
        <end position="173"/>
    </location>
</feature>
<organism evidence="13 14">
    <name type="scientific">Symbiodinium microadriaticum</name>
    <name type="common">Dinoflagellate</name>
    <name type="synonym">Zooxanthella microadriatica</name>
    <dbReference type="NCBI Taxonomy" id="2951"/>
    <lineage>
        <taxon>Eukaryota</taxon>
        <taxon>Sar</taxon>
        <taxon>Alveolata</taxon>
        <taxon>Dinophyceae</taxon>
        <taxon>Suessiales</taxon>
        <taxon>Symbiodiniaceae</taxon>
        <taxon>Symbiodinium</taxon>
    </lineage>
</organism>
<keyword evidence="9" id="KW-0732">Signal</keyword>
<dbReference type="CDD" id="cd12152">
    <property type="entry name" value="F1-ATPase_delta"/>
    <property type="match status" value="1"/>
</dbReference>
<evidence type="ECO:0000259" key="12">
    <source>
        <dbReference type="Pfam" id="PF05057"/>
    </source>
</evidence>
<keyword evidence="8" id="KW-1133">Transmembrane helix</keyword>
<dbReference type="InterPro" id="IPR036771">
    <property type="entry name" value="ATPsynth_dsu/esu_N"/>
</dbReference>
<evidence type="ECO:0000256" key="8">
    <source>
        <dbReference type="SAM" id="Phobius"/>
    </source>
</evidence>
<comment type="similarity">
    <text evidence="2">Belongs to the ATPase epsilon chain family.</text>
</comment>
<keyword evidence="4" id="KW-0406">Ion transport</keyword>
<sequence length="1731" mass="188353">MARSSISLLIALATGALLAKNMGLGFVGMRPSVRSSSVAMRAEEEEGEVEEKPVAEGDRLRLKVQSAEGDAIKEAASEVILPSASGQLGILANHAPMMSALDVGVLRYKQDGKWVPVVVLGGFASVDSNQLSVLCNDFEVADDIDMNEAKSEMETATELMEKAESKTDKLEATQKVKKAAARLQAAMFMSSKKCVNLMSKLFHVDVVVRHSLHSSSADGSKEHDQERPPASWQAAPPAALSLAEALFAEELTKPMEQNRLLQLAEGLYRRHLGALSSSYVQQATWFRQICERCFTPLQREALFGHVDATEQSIVPQDLGIGALRLPKGLMQPQPAPSGASRVNGSSAGISSLKPATGFECPPGGSDLQESIRERIQQSGRSLTPEAVSRLLAYDLNSVSCQILELWHQVLNVLSFGYREISSMLRTQWEERIIDQWSVSIIREKMSANLAEPDNKSVGEAHTAASETLRKTVKPRAPELASIEDTTLLPPIEQRPVLFDQRSVASMDTQGMKDALHPSIWESRVPSAPKQYRGVHLFVLCHGFQGNSFDMRLMKNNIALLYPDAIFLCSQSNEDNTEGDFSEMGIRLAQEVSNFICDWCPGSALGRLSFIAHSIGGLIVRSAIPHLQEFKDKMFTFITFSSPHVGYFLKNISLFHLGLKVLQSWRGSQCLTQLSMADADDPRQTMIYKLSLTPGFEYFQNVVLVSCASDSYGPFDSARVEIGNMLGMHTSQQAYQEIVQNLWKNVKPERVFRFDVNFHIPENNLDTFIGRAAHIQFLEPLGSDTGAPAKADLVINPLGAGPFQLAHFGTWQNHMLDRNSATGCCLICLEYADLVAMLGGTANGVTRQPVNVLLTANLGIIDSIRIRTVGGAAPAFDQALVVAFGGVFVPVLTLAGTGADWPVPNPPNAANPIDVFRMAIDAVLAQLAYGTTSTQTLCSFCLTSPIQLAHLSALQMQEKHHSRHLVLQLSKDGRLNQTQVNGRTYANISLGFAQVLGTDGRLAAVSGDLFWLPCMNLLREHTSAAWVMTFSYAGPEQPRDTDAFGIALPAVTAMDNASPEVRRTDSDDEFSRHIYHDHHPVLAELAWLTLHRRPVLFSEMPGRRHKPPALKACVAWDSPEGAAFPVTLTGRRAAEVAMTDARTLEERRSKQLEDLDRVDRLWEFRLCEEMLRDCLDGYARHGERDMLSTAEEVLMTAEELLRRITELAILHEQSDEAFLDSIGRRGKSGTFTADVDGGLLVQALRSPDFREKGGLTRCLISSRLLVSGLLESVVGELTCWRSHPSESDLQAWRRWDKTYERLASRVAAVQQAENAKRAVPTADPMARWRCLEAQQCDAADVQITECFAGRTAACAPMCGYGQTAPSCTVEVETETKIESRDKVNCDSGNVGGSMAPSGRLKVREGALLPVLTAQPAMAEDYMMPPSWPFLVVFLGGAFALLVAGNFIFPGEKKCKMARSTSALPVVLLALAALFVAPAFVPSPAPRAAPEAGAEINNDFGTSLYALGLAPMADHKQSNNPERPSKPPEPSSWPQNVHGDSVYAHWASAAAVTAGALLPVLTAQPAMAEDYMMPPSWPFLVVFLGGAFALLAIMARSSSALPVVLLALAALFVAPAFVPSPAGAEINNDFGTSLYALGLAPMADHKQSNNPERPSKPPEPSSWPQNVHGDSVYAHWASAAAVTAGALLPVLTAQPAMAEDYMMPPSWPFLVVFLGGAFALLVAGNFIFPGEKK</sequence>
<dbReference type="Pfam" id="PF00401">
    <property type="entry name" value="ATP-synt_DE"/>
    <property type="match status" value="1"/>
</dbReference>
<keyword evidence="6" id="KW-0175">Coiled coil</keyword>
<dbReference type="InterPro" id="IPR020546">
    <property type="entry name" value="ATP_synth_F1_dsu/esu_N"/>
</dbReference>
<reference evidence="13 14" key="1">
    <citation type="submission" date="2016-02" db="EMBL/GenBank/DDBJ databases">
        <title>Genome analysis of coral dinoflagellate symbionts highlights evolutionary adaptations to a symbiotic lifestyle.</title>
        <authorList>
            <person name="Aranda M."/>
            <person name="Li Y."/>
            <person name="Liew Y.J."/>
            <person name="Baumgarten S."/>
            <person name="Simakov O."/>
            <person name="Wilson M."/>
            <person name="Piel J."/>
            <person name="Ashoor H."/>
            <person name="Bougouffa S."/>
            <person name="Bajic V.B."/>
            <person name="Ryu T."/>
            <person name="Ravasi T."/>
            <person name="Bayer T."/>
            <person name="Micklem G."/>
            <person name="Kim H."/>
            <person name="Bhak J."/>
            <person name="Lajeunesse T.C."/>
            <person name="Voolstra C.R."/>
        </authorList>
    </citation>
    <scope>NUCLEOTIDE SEQUENCE [LARGE SCALE GENOMIC DNA]</scope>
    <source>
        <strain evidence="13 14">CCMP2467</strain>
    </source>
</reference>
<comment type="subcellular location">
    <subcellularLocation>
        <location evidence="1">Membrane</location>
    </subcellularLocation>
</comment>
<feature type="region of interest" description="Disordered" evidence="7">
    <location>
        <begin position="1513"/>
        <end position="1533"/>
    </location>
</feature>
<dbReference type="OrthoDB" id="273452at2759"/>